<dbReference type="STRING" id="666510.ASAC_0948"/>
<dbReference type="PROSITE" id="PS51112">
    <property type="entry name" value="AMMECR1"/>
    <property type="match status" value="1"/>
</dbReference>
<dbReference type="PANTHER" id="PTHR13016">
    <property type="entry name" value="AMMECR1 HOMOLOG"/>
    <property type="match status" value="1"/>
</dbReference>
<dbReference type="HAMAP" id="MF_00645">
    <property type="entry name" value="AMMECR1"/>
    <property type="match status" value="1"/>
</dbReference>
<accession>D9Q215</accession>
<dbReference type="InterPro" id="IPR036071">
    <property type="entry name" value="AMMECR1_dom_sf"/>
</dbReference>
<dbReference type="SUPFAM" id="SSF143447">
    <property type="entry name" value="AMMECR1-like"/>
    <property type="match status" value="1"/>
</dbReference>
<dbReference type="EMBL" id="CP001742">
    <property type="protein sequence ID" value="ADL19353.1"/>
    <property type="molecule type" value="Genomic_DNA"/>
</dbReference>
<dbReference type="Gene3D" id="3.30.1490.150">
    <property type="entry name" value="Hypothetical protein ph0010, domain 2"/>
    <property type="match status" value="1"/>
</dbReference>
<feature type="region of interest" description="Disordered" evidence="2">
    <location>
        <begin position="1"/>
        <end position="21"/>
    </location>
</feature>
<dbReference type="InterPro" id="IPR002733">
    <property type="entry name" value="AMMECR1_domain"/>
</dbReference>
<organism evidence="4 5">
    <name type="scientific">Acidilobus saccharovorans (strain DSM 16705 / JCM 18335 / VKM B-2471 / 345-15)</name>
    <dbReference type="NCBI Taxonomy" id="666510"/>
    <lineage>
        <taxon>Archaea</taxon>
        <taxon>Thermoproteota</taxon>
        <taxon>Thermoprotei</taxon>
        <taxon>Acidilobales</taxon>
        <taxon>Acidilobaceae</taxon>
        <taxon>Acidilobus</taxon>
    </lineage>
</organism>
<dbReference type="NCBIfam" id="TIGR00296">
    <property type="entry name" value="TIGR00296 family protein"/>
    <property type="match status" value="1"/>
</dbReference>
<dbReference type="InterPro" id="IPR023473">
    <property type="entry name" value="AMMECR1"/>
</dbReference>
<name>D9Q215_ACIS3</name>
<protein>
    <recommendedName>
        <fullName evidence="1">Protein ASAC_0948</fullName>
    </recommendedName>
</protein>
<dbReference type="PANTHER" id="PTHR13016:SF0">
    <property type="entry name" value="AMME SYNDROME CANDIDATE GENE 1 PROTEIN"/>
    <property type="match status" value="1"/>
</dbReference>
<dbReference type="InterPro" id="IPR027485">
    <property type="entry name" value="AMMECR1_N"/>
</dbReference>
<reference evidence="4 5" key="1">
    <citation type="journal article" date="2010" name="Appl. Environ. Microbiol.">
        <title>The genome sequence of the crenarchaeon Acidilobus saccharovorans supports a new order, Acidilobales, and suggests an important ecological role in terrestrial acidic hot springs.</title>
        <authorList>
            <person name="Mardanov A.V."/>
            <person name="Svetlitchnyi V.A."/>
            <person name="Beletsky A.V."/>
            <person name="Prokofeva M.I."/>
            <person name="Bonch-Osmolovskaya E.A."/>
            <person name="Ravin N.V."/>
            <person name="Skryabin K.G."/>
        </authorList>
    </citation>
    <scope>NUCLEOTIDE SEQUENCE [LARGE SCALE GENOMIC DNA]</scope>
    <source>
        <strain evidence="5">DSM 16705 / JCM 18335 / VKM B-2471 / 345-15</strain>
    </source>
</reference>
<sequence length="239" mass="27237">MLAVSPRRRSNVSQQPVDPDEVSDALGEELVRIARKSVEYYFENRALMPTPQGLDPLLLRPGAAFVTIETYEGEARSLRGCIGFIEPIKPLVRSVIEVAVEAAFNDPRFMPMERSELDSVTFEVSILSKLEEAPRTPEGRKAFVTIGRDGLVVERGFYRGLLLPEVPVENMWDVETFLSETCIKAGLWPDCWYDEKVKVYRFRTAAWLEEKPKGRVVRRNLVEEYRKALEARGLLTQST</sequence>
<evidence type="ECO:0000313" key="5">
    <source>
        <dbReference type="Proteomes" id="UP000000346"/>
    </source>
</evidence>
<feature type="compositionally biased region" description="Basic residues" evidence="2">
    <location>
        <begin position="1"/>
        <end position="10"/>
    </location>
</feature>
<dbReference type="HOGENOM" id="CLU_095686_1_1_2"/>
<dbReference type="InterPro" id="IPR023472">
    <property type="entry name" value="Uncharacterised_MJ0810"/>
</dbReference>
<evidence type="ECO:0000256" key="2">
    <source>
        <dbReference type="SAM" id="MobiDB-lite"/>
    </source>
</evidence>
<dbReference type="InParanoid" id="D9Q215"/>
<evidence type="ECO:0000256" key="1">
    <source>
        <dbReference type="HAMAP-Rule" id="MF_00645"/>
    </source>
</evidence>
<dbReference type="AlphaFoldDB" id="D9Q215"/>
<dbReference type="Gene3D" id="3.30.700.20">
    <property type="entry name" value="Hypothetical protein ph0010, domain 1"/>
    <property type="match status" value="1"/>
</dbReference>
<evidence type="ECO:0000313" key="4">
    <source>
        <dbReference type="EMBL" id="ADL19353.1"/>
    </source>
</evidence>
<gene>
    <name evidence="4" type="ordered locus">ASAC_0948</name>
</gene>
<evidence type="ECO:0000259" key="3">
    <source>
        <dbReference type="PROSITE" id="PS51112"/>
    </source>
</evidence>
<dbReference type="NCBIfam" id="TIGR04335">
    <property type="entry name" value="AmmeMemoSam_A"/>
    <property type="match status" value="1"/>
</dbReference>
<dbReference type="InterPro" id="IPR027623">
    <property type="entry name" value="AmmeMemoSam_A"/>
</dbReference>
<dbReference type="Proteomes" id="UP000000346">
    <property type="component" value="Chromosome"/>
</dbReference>
<dbReference type="eggNOG" id="arCOG01336">
    <property type="taxonomic scope" value="Archaea"/>
</dbReference>
<keyword evidence="5" id="KW-1185">Reference proteome</keyword>
<feature type="domain" description="AMMECR1" evidence="3">
    <location>
        <begin position="25"/>
        <end position="218"/>
    </location>
</feature>
<dbReference type="KEGG" id="asc:ASAC_0948"/>
<proteinExistence type="inferred from homology"/>
<dbReference type="FunCoup" id="D9Q215">
    <property type="interactions" value="23"/>
</dbReference>
<dbReference type="Pfam" id="PF01871">
    <property type="entry name" value="AMMECR1"/>
    <property type="match status" value="1"/>
</dbReference>